<keyword evidence="5 14" id="KW-0812">Transmembrane</keyword>
<dbReference type="FunFam" id="2.60.120.10:FF:000074">
    <property type="entry name" value="Potassium channel KAT2"/>
    <property type="match status" value="1"/>
</dbReference>
<evidence type="ECO:0000256" key="1">
    <source>
        <dbReference type="ARBA" id="ARBA00004141"/>
    </source>
</evidence>
<sequence length="871" mass="97912">MRRKGKSLSGKKTSSEGPTSIESDGRLLKMERVSSMGELSSMNFSNGILPHLGEQSNNYKVKLRRSIISPFDPRYRAWQNFLVILVFYTAWVSPFEFGFLRGPKGVLPITDNVVNGFFAIDIVLTFFVAYLEKSTYLLIDSHKMIASRYAKRGLTFDIISTIPYELVHRILPSNVESYGYFSILRLWRLRRVSTFFARLEKDRNYNYTFVRVTKFTCVTLFSVHCAACFFYLLADRHKDPKDTWMGLTMDNLHQEPLWDKYFMAMYWSIVTLATVGYGDLHPVNTGEMVFDFFYILFVMGLTAYIIGNMTNLIVQSTFRTRKYRDTINAASGFAKRNQLPPHLQDQMIAHLSLKYRTDSEGLQQQETLDALPKAIRSSISHYLFYSLVDKVYLFEGVSNDLLFQLVSEMRPEYFPLREDIILENEAPTDLYILVNGAVDLISKRNGSERVIGELKTGHVCGEIGVLCYRPQLFTVRTKRLSQLLRLNRTSLFNILQANVADATVIMNNLLEHLKEYKDPMLQEILSFTEHMLAHGRMDMPLSLCFAATRGYDLLMHHLLRRGMDPNELDSNGRNALHLAAAKGSLECVLLLLDYGADPNGKDLEGNVPLWDAILGKHEAVIKVLVENGATLSSGDVGQFACFATEENNIDLLKEIVRFGGNIALPNSVGNTALHKAVSEDKVEIVRFLMEHGADVDRPDSDGLTPSALAHSHSMKDHIKSGPKAQPMAGGPPAPPPHSNKYLRQLGSPLSLANKRLRRRPTNFQNSLAGIITADQKQIEGGKGIITRSLDANKSQGRRVTVSCPEKGDVAGKLVVLPGSVREVLDLGFEKFGFRPDKILTQDGYSVEDLAVIRDGDHLILASDSHMAETLA</sequence>
<dbReference type="SUPFAM" id="SSF48403">
    <property type="entry name" value="Ankyrin repeat"/>
    <property type="match status" value="1"/>
</dbReference>
<dbReference type="SMART" id="SM00100">
    <property type="entry name" value="cNMP"/>
    <property type="match status" value="1"/>
</dbReference>
<feature type="transmembrane region" description="Helical" evidence="14">
    <location>
        <begin position="261"/>
        <end position="280"/>
    </location>
</feature>
<comment type="caution">
    <text evidence="14">Lacks conserved residue(s) required for the propagation of feature annotation.</text>
</comment>
<feature type="compositionally biased region" description="Low complexity" evidence="15">
    <location>
        <begin position="7"/>
        <end position="17"/>
    </location>
</feature>
<dbReference type="EMBL" id="BKCP01004738">
    <property type="protein sequence ID" value="GER33331.1"/>
    <property type="molecule type" value="Genomic_DNA"/>
</dbReference>
<evidence type="ECO:0000313" key="19">
    <source>
        <dbReference type="Proteomes" id="UP000325081"/>
    </source>
</evidence>
<evidence type="ECO:0000256" key="5">
    <source>
        <dbReference type="ARBA" id="ARBA00022692"/>
    </source>
</evidence>
<dbReference type="PANTHER" id="PTHR45743">
    <property type="entry name" value="POTASSIUM CHANNEL AKT1"/>
    <property type="match status" value="1"/>
</dbReference>
<dbReference type="CDD" id="cd00038">
    <property type="entry name" value="CAP_ED"/>
    <property type="match status" value="1"/>
</dbReference>
<evidence type="ECO:0000259" key="17">
    <source>
        <dbReference type="PROSITE" id="PS51490"/>
    </source>
</evidence>
<evidence type="ECO:0000256" key="4">
    <source>
        <dbReference type="ARBA" id="ARBA00022538"/>
    </source>
</evidence>
<evidence type="ECO:0000256" key="2">
    <source>
        <dbReference type="ARBA" id="ARBA00007929"/>
    </source>
</evidence>
<dbReference type="PROSITE" id="PS51490">
    <property type="entry name" value="KHA"/>
    <property type="match status" value="1"/>
</dbReference>
<keyword evidence="8 14" id="KW-0630">Potassium</keyword>
<keyword evidence="11 14" id="KW-0472">Membrane</keyword>
<dbReference type="Pfam" id="PF00520">
    <property type="entry name" value="Ion_trans"/>
    <property type="match status" value="1"/>
</dbReference>
<dbReference type="InterPro" id="IPR018490">
    <property type="entry name" value="cNMP-bd_dom_sf"/>
</dbReference>
<dbReference type="PROSITE" id="PS50088">
    <property type="entry name" value="ANK_REPEAT"/>
    <property type="match status" value="3"/>
</dbReference>
<keyword evidence="3 14" id="KW-0813">Transport</keyword>
<comment type="domain">
    <text evidence="14">The KHA domain (rich in hydrophobic and acidic residues) present in the C-terminal part is likely to be important for tetramerization.</text>
</comment>
<evidence type="ECO:0000259" key="16">
    <source>
        <dbReference type="PROSITE" id="PS50042"/>
    </source>
</evidence>
<evidence type="ECO:0000313" key="18">
    <source>
        <dbReference type="EMBL" id="GER33331.1"/>
    </source>
</evidence>
<dbReference type="GO" id="GO:0005249">
    <property type="term" value="F:voltage-gated potassium channel activity"/>
    <property type="evidence" value="ECO:0007669"/>
    <property type="project" value="UniProtKB-UniRule"/>
</dbReference>
<keyword evidence="9 14" id="KW-1133">Transmembrane helix</keyword>
<comment type="subcellular location">
    <subcellularLocation>
        <location evidence="1 14">Membrane</location>
        <topology evidence="1 14">Multi-pass membrane protein</topology>
    </subcellularLocation>
</comment>
<evidence type="ECO:0000256" key="14">
    <source>
        <dbReference type="RuleBase" id="RU369015"/>
    </source>
</evidence>
<gene>
    <name evidence="18" type="ORF">STAS_09465</name>
</gene>
<feature type="region of interest" description="Disordered" evidence="15">
    <location>
        <begin position="695"/>
        <end position="743"/>
    </location>
</feature>
<evidence type="ECO:0000256" key="9">
    <source>
        <dbReference type="ARBA" id="ARBA00022989"/>
    </source>
</evidence>
<keyword evidence="4 14" id="KW-0633">Potassium transport</keyword>
<dbReference type="Gene3D" id="1.25.40.20">
    <property type="entry name" value="Ankyrin repeat-containing domain"/>
    <property type="match status" value="1"/>
</dbReference>
<dbReference type="InterPro" id="IPR003938">
    <property type="entry name" value="K_chnl_volt-dep_EAG/ELK/ERG"/>
</dbReference>
<dbReference type="Gene3D" id="1.10.287.70">
    <property type="match status" value="1"/>
</dbReference>
<proteinExistence type="inferred from homology"/>
<feature type="region of interest" description="Disordered" evidence="15">
    <location>
        <begin position="1"/>
        <end position="22"/>
    </location>
</feature>
<dbReference type="Proteomes" id="UP000325081">
    <property type="component" value="Unassembled WGS sequence"/>
</dbReference>
<evidence type="ECO:0000256" key="13">
    <source>
        <dbReference type="PROSITE-ProRule" id="PRU00023"/>
    </source>
</evidence>
<name>A0A5A7PL17_STRAF</name>
<dbReference type="PRINTS" id="PR01463">
    <property type="entry name" value="EAGCHANLFMLY"/>
</dbReference>
<reference evidence="19" key="1">
    <citation type="journal article" date="2019" name="Curr. Biol.">
        <title>Genome Sequence of Striga asiatica Provides Insight into the Evolution of Plant Parasitism.</title>
        <authorList>
            <person name="Yoshida S."/>
            <person name="Kim S."/>
            <person name="Wafula E.K."/>
            <person name="Tanskanen J."/>
            <person name="Kim Y.M."/>
            <person name="Honaas L."/>
            <person name="Yang Z."/>
            <person name="Spallek T."/>
            <person name="Conn C.E."/>
            <person name="Ichihashi Y."/>
            <person name="Cheong K."/>
            <person name="Cui S."/>
            <person name="Der J.P."/>
            <person name="Gundlach H."/>
            <person name="Jiao Y."/>
            <person name="Hori C."/>
            <person name="Ishida J.K."/>
            <person name="Kasahara H."/>
            <person name="Kiba T."/>
            <person name="Kim M.S."/>
            <person name="Koo N."/>
            <person name="Laohavisit A."/>
            <person name="Lee Y.H."/>
            <person name="Lumba S."/>
            <person name="McCourt P."/>
            <person name="Mortimer J.C."/>
            <person name="Mutuku J.M."/>
            <person name="Nomura T."/>
            <person name="Sasaki-Sekimoto Y."/>
            <person name="Seto Y."/>
            <person name="Wang Y."/>
            <person name="Wakatake T."/>
            <person name="Sakakibara H."/>
            <person name="Demura T."/>
            <person name="Yamaguchi S."/>
            <person name="Yoneyama K."/>
            <person name="Manabe R.I."/>
            <person name="Nelson D.C."/>
            <person name="Schulman A.H."/>
            <person name="Timko M.P."/>
            <person name="dePamphilis C.W."/>
            <person name="Choi D."/>
            <person name="Shirasu K."/>
        </authorList>
    </citation>
    <scope>NUCLEOTIDE SEQUENCE [LARGE SCALE GENOMIC DNA]</scope>
    <source>
        <strain evidence="19">cv. UVA1</strain>
    </source>
</reference>
<organism evidence="18 19">
    <name type="scientific">Striga asiatica</name>
    <name type="common">Asiatic witchweed</name>
    <name type="synonym">Buchnera asiatica</name>
    <dbReference type="NCBI Taxonomy" id="4170"/>
    <lineage>
        <taxon>Eukaryota</taxon>
        <taxon>Viridiplantae</taxon>
        <taxon>Streptophyta</taxon>
        <taxon>Embryophyta</taxon>
        <taxon>Tracheophyta</taxon>
        <taxon>Spermatophyta</taxon>
        <taxon>Magnoliopsida</taxon>
        <taxon>eudicotyledons</taxon>
        <taxon>Gunneridae</taxon>
        <taxon>Pentapetalae</taxon>
        <taxon>asterids</taxon>
        <taxon>lamiids</taxon>
        <taxon>Lamiales</taxon>
        <taxon>Orobanchaceae</taxon>
        <taxon>Buchnereae</taxon>
        <taxon>Striga</taxon>
    </lineage>
</organism>
<accession>A0A5A7PL17</accession>
<keyword evidence="10 14" id="KW-0406">Ion transport</keyword>
<dbReference type="InterPro" id="IPR014710">
    <property type="entry name" value="RmlC-like_jellyroll"/>
</dbReference>
<dbReference type="InterPro" id="IPR045319">
    <property type="entry name" value="KAT/AKT"/>
</dbReference>
<dbReference type="Gene3D" id="2.60.120.10">
    <property type="entry name" value="Jelly Rolls"/>
    <property type="match status" value="1"/>
</dbReference>
<evidence type="ECO:0000256" key="8">
    <source>
        <dbReference type="ARBA" id="ARBA00022958"/>
    </source>
</evidence>
<comment type="similarity">
    <text evidence="2 14">Belongs to the potassium channel family. Plant (TC 1.A.1.4) subfamily.</text>
</comment>
<dbReference type="Pfam" id="PF00027">
    <property type="entry name" value="cNMP_binding"/>
    <property type="match status" value="1"/>
</dbReference>
<feature type="transmembrane region" description="Helical" evidence="14">
    <location>
        <begin position="75"/>
        <end position="93"/>
    </location>
</feature>
<feature type="domain" description="Cyclic nucleotide-binding" evidence="16">
    <location>
        <begin position="393"/>
        <end position="512"/>
    </location>
</feature>
<dbReference type="Gene3D" id="1.10.287.630">
    <property type="entry name" value="Helix hairpin bin"/>
    <property type="match status" value="1"/>
</dbReference>
<keyword evidence="7 14" id="KW-0851">Voltage-gated channel</keyword>
<keyword evidence="12 14" id="KW-0407">Ion channel</keyword>
<dbReference type="PRINTS" id="PR01415">
    <property type="entry name" value="ANKYRIN"/>
</dbReference>
<dbReference type="InterPro" id="IPR021789">
    <property type="entry name" value="KHA_dom"/>
</dbReference>
<dbReference type="SMART" id="SM00248">
    <property type="entry name" value="ANK"/>
    <property type="match status" value="5"/>
</dbReference>
<feature type="repeat" description="ANK" evidence="13">
    <location>
        <begin position="668"/>
        <end position="700"/>
    </location>
</feature>
<evidence type="ECO:0000256" key="11">
    <source>
        <dbReference type="ARBA" id="ARBA00023136"/>
    </source>
</evidence>
<dbReference type="InterPro" id="IPR005821">
    <property type="entry name" value="Ion_trans_dom"/>
</dbReference>
<evidence type="ECO:0000256" key="6">
    <source>
        <dbReference type="ARBA" id="ARBA00022826"/>
    </source>
</evidence>
<feature type="repeat" description="ANK" evidence="13">
    <location>
        <begin position="571"/>
        <end position="603"/>
    </location>
</feature>
<dbReference type="FunFam" id="1.10.287.70:FF:000123">
    <property type="entry name" value="Potassium channel KAT3"/>
    <property type="match status" value="1"/>
</dbReference>
<keyword evidence="13" id="KW-0040">ANK repeat</keyword>
<dbReference type="SUPFAM" id="SSF51206">
    <property type="entry name" value="cAMP-binding domain-like"/>
    <property type="match status" value="1"/>
</dbReference>
<keyword evidence="19" id="KW-1185">Reference proteome</keyword>
<dbReference type="OrthoDB" id="426293at2759"/>
<feature type="transmembrane region" description="Helical" evidence="14">
    <location>
        <begin position="292"/>
        <end position="314"/>
    </location>
</feature>
<dbReference type="GO" id="GO:0034702">
    <property type="term" value="C:monoatomic ion channel complex"/>
    <property type="evidence" value="ECO:0007669"/>
    <property type="project" value="UniProtKB-KW"/>
</dbReference>
<feature type="transmembrane region" description="Helical" evidence="14">
    <location>
        <begin position="113"/>
        <end position="131"/>
    </location>
</feature>
<comment type="domain">
    <text evidence="14">The segment S4 is probably the voltage-sensor and is characterized by a series of positively charged amino acids. The pore-forming region H5 is enclosed by the transmembrane segments S5 and S6 in the Shaker-type (1P/6TM) and contains the GYGD signature motif which seems to be involved in potassium selectivity.</text>
</comment>
<evidence type="ECO:0000256" key="15">
    <source>
        <dbReference type="SAM" id="MobiDB-lite"/>
    </source>
</evidence>
<dbReference type="InterPro" id="IPR036770">
    <property type="entry name" value="Ankyrin_rpt-contain_sf"/>
</dbReference>
<dbReference type="InterPro" id="IPR000595">
    <property type="entry name" value="cNMP-bd_dom"/>
</dbReference>
<evidence type="ECO:0000256" key="12">
    <source>
        <dbReference type="ARBA" id="ARBA00023303"/>
    </source>
</evidence>
<feature type="domain" description="KHA" evidence="17">
    <location>
        <begin position="798"/>
        <end position="871"/>
    </location>
</feature>
<feature type="transmembrane region" description="Helical" evidence="14">
    <location>
        <begin position="215"/>
        <end position="234"/>
    </location>
</feature>
<dbReference type="InterPro" id="IPR002110">
    <property type="entry name" value="Ankyrin_rpt"/>
</dbReference>
<dbReference type="PROSITE" id="PS50297">
    <property type="entry name" value="ANK_REP_REGION"/>
    <property type="match status" value="2"/>
</dbReference>
<dbReference type="AlphaFoldDB" id="A0A5A7PL17"/>
<comment type="caution">
    <text evidence="18">The sequence shown here is derived from an EMBL/GenBank/DDBJ whole genome shotgun (WGS) entry which is preliminary data.</text>
</comment>
<feature type="repeat" description="ANK" evidence="13">
    <location>
        <begin position="604"/>
        <end position="636"/>
    </location>
</feature>
<evidence type="ECO:0000256" key="10">
    <source>
        <dbReference type="ARBA" id="ARBA00023065"/>
    </source>
</evidence>
<dbReference type="PROSITE" id="PS50042">
    <property type="entry name" value="CNMP_BINDING_3"/>
    <property type="match status" value="1"/>
</dbReference>
<keyword evidence="6 14" id="KW-0631">Potassium channel</keyword>
<comment type="function">
    <text evidence="14">Potassium channel.</text>
</comment>
<evidence type="ECO:0000256" key="3">
    <source>
        <dbReference type="ARBA" id="ARBA00022448"/>
    </source>
</evidence>
<dbReference type="Pfam" id="PF11834">
    <property type="entry name" value="KHA"/>
    <property type="match status" value="1"/>
</dbReference>
<comment type="subunit">
    <text evidence="14">The potassium channel is composed of a homo- or heterotetrameric complex of pore-forming subunits.</text>
</comment>
<dbReference type="Pfam" id="PF12796">
    <property type="entry name" value="Ank_2"/>
    <property type="match status" value="2"/>
</dbReference>
<dbReference type="SUPFAM" id="SSF81324">
    <property type="entry name" value="Voltage-gated potassium channels"/>
    <property type="match status" value="1"/>
</dbReference>
<protein>
    <recommendedName>
        <fullName evidence="14">Potassium channel</fullName>
    </recommendedName>
</protein>
<dbReference type="PANTHER" id="PTHR45743:SF2">
    <property type="entry name" value="POTASSIUM CHANNEL AKT1"/>
    <property type="match status" value="1"/>
</dbReference>
<evidence type="ECO:0000256" key="7">
    <source>
        <dbReference type="ARBA" id="ARBA00022882"/>
    </source>
</evidence>